<dbReference type="InterPro" id="IPR023210">
    <property type="entry name" value="NADP_OxRdtase_dom"/>
</dbReference>
<reference evidence="2 3" key="1">
    <citation type="submission" date="2020-04" db="EMBL/GenBank/DDBJ databases">
        <title>Draft genome of Pyxidicoccus fallax type strain.</title>
        <authorList>
            <person name="Whitworth D.E."/>
        </authorList>
    </citation>
    <scope>NUCLEOTIDE SEQUENCE [LARGE SCALE GENOMIC DNA]</scope>
    <source>
        <strain evidence="2 3">DSM 14698</strain>
    </source>
</reference>
<protein>
    <submittedName>
        <fullName evidence="2">Aldo/keto reductase</fullName>
    </submittedName>
</protein>
<accession>A0A848LZV1</accession>
<evidence type="ECO:0000259" key="1">
    <source>
        <dbReference type="Pfam" id="PF00248"/>
    </source>
</evidence>
<name>A0A848LZV1_9BACT</name>
<dbReference type="AlphaFoldDB" id="A0A848LZV1"/>
<proteinExistence type="predicted"/>
<comment type="caution">
    <text evidence="2">The sequence shown here is derived from an EMBL/GenBank/DDBJ whole genome shotgun (WGS) entry which is preliminary data.</text>
</comment>
<dbReference type="PANTHER" id="PTHR43312">
    <property type="entry name" value="D-THREO-ALDOSE 1-DEHYDROGENASE"/>
    <property type="match status" value="1"/>
</dbReference>
<dbReference type="Proteomes" id="UP000518300">
    <property type="component" value="Unassembled WGS sequence"/>
</dbReference>
<dbReference type="EMBL" id="JABBJJ010000696">
    <property type="protein sequence ID" value="NMO23625.1"/>
    <property type="molecule type" value="Genomic_DNA"/>
</dbReference>
<organism evidence="2 3">
    <name type="scientific">Pyxidicoccus fallax</name>
    <dbReference type="NCBI Taxonomy" id="394095"/>
    <lineage>
        <taxon>Bacteria</taxon>
        <taxon>Pseudomonadati</taxon>
        <taxon>Myxococcota</taxon>
        <taxon>Myxococcia</taxon>
        <taxon>Myxococcales</taxon>
        <taxon>Cystobacterineae</taxon>
        <taxon>Myxococcaceae</taxon>
        <taxon>Pyxidicoccus</taxon>
    </lineage>
</organism>
<evidence type="ECO:0000313" key="3">
    <source>
        <dbReference type="Proteomes" id="UP000518300"/>
    </source>
</evidence>
<dbReference type="Pfam" id="PF00248">
    <property type="entry name" value="Aldo_ket_red"/>
    <property type="match status" value="1"/>
</dbReference>
<evidence type="ECO:0000313" key="2">
    <source>
        <dbReference type="EMBL" id="NMO23625.1"/>
    </source>
</evidence>
<dbReference type="InterPro" id="IPR053135">
    <property type="entry name" value="AKR2_Oxidoreductase"/>
</dbReference>
<gene>
    <name evidence="2" type="ORF">HG543_53570</name>
</gene>
<dbReference type="SUPFAM" id="SSF51430">
    <property type="entry name" value="NAD(P)-linked oxidoreductase"/>
    <property type="match status" value="1"/>
</dbReference>
<feature type="non-terminal residue" evidence="2">
    <location>
        <position position="1"/>
    </location>
</feature>
<dbReference type="PANTHER" id="PTHR43312:SF1">
    <property type="entry name" value="NADP-DEPENDENT OXIDOREDUCTASE DOMAIN-CONTAINING PROTEIN"/>
    <property type="match status" value="1"/>
</dbReference>
<dbReference type="InterPro" id="IPR036812">
    <property type="entry name" value="NAD(P)_OxRdtase_dom_sf"/>
</dbReference>
<sequence length="301" mass="32898">TAPPRASSRPLGNTGLQVSPLVLSGANLASPQPFFEAREAGLNTFFWEPRYTALTQFLRSGRNLREGLVIVAGTYHSGAAALRRDVDTALRRLRTSWLDVFLLFWVRSPERLNAEDFAALEQLRAEGKVRAFGFSTHLRDVARDALSQHPWPVVMTRHSAAHPGAEAAFLPEAAARGTGVLTFTATCYGRLLQPAPGAPPDAPLPSAVDCYRYSLSQPGVSATLTAPRSRRELLQNLDVLSRPYLEPDALPAMRAHGERVRARSRQLDTLVRRAPGGPRDALLALLEEEEGPRDAGDLPSR</sequence>
<keyword evidence="3" id="KW-1185">Reference proteome</keyword>
<dbReference type="RefSeq" id="WP_169352666.1">
    <property type="nucleotide sequence ID" value="NZ_JABBJJ010000696.1"/>
</dbReference>
<dbReference type="Gene3D" id="3.20.20.100">
    <property type="entry name" value="NADP-dependent oxidoreductase domain"/>
    <property type="match status" value="1"/>
</dbReference>
<feature type="domain" description="NADP-dependent oxidoreductase" evidence="1">
    <location>
        <begin position="78"/>
        <end position="157"/>
    </location>
</feature>